<reference evidence="3" key="1">
    <citation type="submission" date="2022-07" db="EMBL/GenBank/DDBJ databases">
        <title>Arcobacter roscoffensis sp. nov., a marine bacterium isolated from coastal seawater collected from Roscoff, France.</title>
        <authorList>
            <person name="Pascual J."/>
            <person name="Lepeaux C."/>
            <person name="Methner A."/>
            <person name="Overmann J."/>
        </authorList>
    </citation>
    <scope>NUCLEOTIDE SEQUENCE</scope>
    <source>
        <strain evidence="3">ARW1-2F2</strain>
    </source>
</reference>
<feature type="domain" description="NAD-dependent epimerase/dehydratase" evidence="2">
    <location>
        <begin position="53"/>
        <end position="206"/>
    </location>
</feature>
<accession>A0ABY5E4A7</accession>
<dbReference type="EMBL" id="CP100595">
    <property type="protein sequence ID" value="UTJ06384.1"/>
    <property type="molecule type" value="Genomic_DNA"/>
</dbReference>
<keyword evidence="4" id="KW-1185">Reference proteome</keyword>
<dbReference type="InterPro" id="IPR036291">
    <property type="entry name" value="NAD(P)-bd_dom_sf"/>
</dbReference>
<evidence type="ECO:0000313" key="4">
    <source>
        <dbReference type="Proteomes" id="UP001060012"/>
    </source>
</evidence>
<dbReference type="CDD" id="cd08946">
    <property type="entry name" value="SDR_e"/>
    <property type="match status" value="1"/>
</dbReference>
<dbReference type="PANTHER" id="PTHR43000">
    <property type="entry name" value="DTDP-D-GLUCOSE 4,6-DEHYDRATASE-RELATED"/>
    <property type="match status" value="1"/>
</dbReference>
<dbReference type="RefSeq" id="WP_254576563.1">
    <property type="nucleotide sequence ID" value="NZ_CP100595.1"/>
</dbReference>
<dbReference type="InterPro" id="IPR001509">
    <property type="entry name" value="Epimerase_deHydtase"/>
</dbReference>
<dbReference type="Proteomes" id="UP001060012">
    <property type="component" value="Chromosome"/>
</dbReference>
<evidence type="ECO:0000256" key="1">
    <source>
        <dbReference type="ARBA" id="ARBA00007637"/>
    </source>
</evidence>
<gene>
    <name evidence="3" type="ORF">NJU99_14195</name>
</gene>
<comment type="similarity">
    <text evidence="1">Belongs to the NAD(P)-dependent epimerase/dehydratase family.</text>
</comment>
<proteinExistence type="inferred from homology"/>
<name>A0ABY5E4A7_9BACT</name>
<dbReference type="SUPFAM" id="SSF51735">
    <property type="entry name" value="NAD(P)-binding Rossmann-fold domains"/>
    <property type="match status" value="1"/>
</dbReference>
<dbReference type="Pfam" id="PF01370">
    <property type="entry name" value="Epimerase"/>
    <property type="match status" value="1"/>
</dbReference>
<protein>
    <submittedName>
        <fullName evidence="3">SDR family oxidoreductase</fullName>
    </submittedName>
</protein>
<evidence type="ECO:0000259" key="2">
    <source>
        <dbReference type="Pfam" id="PF01370"/>
    </source>
</evidence>
<evidence type="ECO:0000313" key="3">
    <source>
        <dbReference type="EMBL" id="UTJ06384.1"/>
    </source>
</evidence>
<sequence>MTTTGLFHKMIDKNSKIVISGANGSVGKLLFNKLEKEDFLVEKLDLNDLNNKDIFIHLAAKTSNTQEILDSNISYLKECIEYCKKTNIKNFIFFSTMSVYGNINQKNINEQTSFSNTPSIYGLSKLLGEELLKESGLNVLILRLPAILTKNTTNTFIYKLYEKLSNNEDITITNYNKTFTNIIDINSIYDFILTYDFKSKNETFVLGIKKEKALKEVVEFLKKELNSKSNIVLNDNISNFYNIDNSKAIKYGFKQRNIKEVLKEWINLLRA</sequence>
<dbReference type="Gene3D" id="3.40.50.720">
    <property type="entry name" value="NAD(P)-binding Rossmann-like Domain"/>
    <property type="match status" value="1"/>
</dbReference>
<organism evidence="3 4">
    <name type="scientific">Arcobacter roscoffensis</name>
    <dbReference type="NCBI Taxonomy" id="2961520"/>
    <lineage>
        <taxon>Bacteria</taxon>
        <taxon>Pseudomonadati</taxon>
        <taxon>Campylobacterota</taxon>
        <taxon>Epsilonproteobacteria</taxon>
        <taxon>Campylobacterales</taxon>
        <taxon>Arcobacteraceae</taxon>
        <taxon>Arcobacter</taxon>
    </lineage>
</organism>